<accession>A0A0G1CMV8</accession>
<proteinExistence type="predicted"/>
<dbReference type="SUPFAM" id="SSF56784">
    <property type="entry name" value="HAD-like"/>
    <property type="match status" value="1"/>
</dbReference>
<dbReference type="Proteomes" id="UP000034050">
    <property type="component" value="Unassembled WGS sequence"/>
</dbReference>
<protein>
    <submittedName>
        <fullName evidence="1">HAD-superfamily hydrolase, subfamily IIB</fullName>
    </submittedName>
</protein>
<dbReference type="PANTHER" id="PTHR10000:SF8">
    <property type="entry name" value="HAD SUPERFAMILY HYDROLASE-LIKE, TYPE 3"/>
    <property type="match status" value="1"/>
</dbReference>
<dbReference type="InterPro" id="IPR023214">
    <property type="entry name" value="HAD_sf"/>
</dbReference>
<comment type="caution">
    <text evidence="1">The sequence shown here is derived from an EMBL/GenBank/DDBJ whole genome shotgun (WGS) entry which is preliminary data.</text>
</comment>
<organism evidence="1 2">
    <name type="scientific">Candidatus Gottesmanbacteria bacterium GW2011_GWB1_43_11</name>
    <dbReference type="NCBI Taxonomy" id="1618446"/>
    <lineage>
        <taxon>Bacteria</taxon>
        <taxon>Candidatus Gottesmaniibacteriota</taxon>
    </lineage>
</organism>
<sequence length="126" mass="13904">MKYKALFLDLDGTTVSTGNTVPSKRVTEAVLAADKLIHVCLATGRILLTALPVIEKLNLSGLCVISNGIQIYDPVKRKIIEETPINQALVPELYELLKQFQVEIRQFDGVIDVPYAGEAITMKFAM</sequence>
<dbReference type="GO" id="GO:0000287">
    <property type="term" value="F:magnesium ion binding"/>
    <property type="evidence" value="ECO:0007669"/>
    <property type="project" value="TreeGrafter"/>
</dbReference>
<dbReference type="GO" id="GO:0016791">
    <property type="term" value="F:phosphatase activity"/>
    <property type="evidence" value="ECO:0007669"/>
    <property type="project" value="UniProtKB-ARBA"/>
</dbReference>
<keyword evidence="1" id="KW-0378">Hydrolase</keyword>
<dbReference type="InterPro" id="IPR036412">
    <property type="entry name" value="HAD-like_sf"/>
</dbReference>
<dbReference type="AlphaFoldDB" id="A0A0G1CMV8"/>
<dbReference type="EMBL" id="LCFD01000006">
    <property type="protein sequence ID" value="KKS86822.1"/>
    <property type="molecule type" value="Genomic_DNA"/>
</dbReference>
<name>A0A0G1CMV8_9BACT</name>
<gene>
    <name evidence="1" type="ORF">UV61_C0006G0023</name>
</gene>
<dbReference type="Gene3D" id="3.40.50.1000">
    <property type="entry name" value="HAD superfamily/HAD-like"/>
    <property type="match status" value="1"/>
</dbReference>
<dbReference type="GO" id="GO:0005829">
    <property type="term" value="C:cytosol"/>
    <property type="evidence" value="ECO:0007669"/>
    <property type="project" value="TreeGrafter"/>
</dbReference>
<reference evidence="1 2" key="1">
    <citation type="journal article" date="2015" name="Nature">
        <title>rRNA introns, odd ribosomes, and small enigmatic genomes across a large radiation of phyla.</title>
        <authorList>
            <person name="Brown C.T."/>
            <person name="Hug L.A."/>
            <person name="Thomas B.C."/>
            <person name="Sharon I."/>
            <person name="Castelle C.J."/>
            <person name="Singh A."/>
            <person name="Wilkins M.J."/>
            <person name="Williams K.H."/>
            <person name="Banfield J.F."/>
        </authorList>
    </citation>
    <scope>NUCLEOTIDE SEQUENCE [LARGE SCALE GENOMIC DNA]</scope>
</reference>
<dbReference type="PANTHER" id="PTHR10000">
    <property type="entry name" value="PHOSPHOSERINE PHOSPHATASE"/>
    <property type="match status" value="1"/>
</dbReference>
<dbReference type="STRING" id="1618446.UV61_C0006G0023"/>
<evidence type="ECO:0000313" key="1">
    <source>
        <dbReference type="EMBL" id="KKS86822.1"/>
    </source>
</evidence>
<dbReference type="Pfam" id="PF08282">
    <property type="entry name" value="Hydrolase_3"/>
    <property type="match status" value="1"/>
</dbReference>
<evidence type="ECO:0000313" key="2">
    <source>
        <dbReference type="Proteomes" id="UP000034050"/>
    </source>
</evidence>
<dbReference type="Gene3D" id="3.30.1240.10">
    <property type="match status" value="1"/>
</dbReference>